<dbReference type="EMBL" id="LHXX01000012">
    <property type="protein sequence ID" value="KXB02577.1"/>
    <property type="molecule type" value="Genomic_DNA"/>
</dbReference>
<dbReference type="NCBIfam" id="TIGR01382">
    <property type="entry name" value="PfpI"/>
    <property type="match status" value="1"/>
</dbReference>
<dbReference type="SUPFAM" id="SSF52317">
    <property type="entry name" value="Class I glutamine amidotransferase-like"/>
    <property type="match status" value="1"/>
</dbReference>
<gene>
    <name evidence="3" type="ORF">AKJ43_01435</name>
</gene>
<comment type="caution">
    <text evidence="3">The sequence shown here is derived from an EMBL/GenBank/DDBJ whole genome shotgun (WGS) entry which is preliminary data.</text>
</comment>
<dbReference type="AlphaFoldDB" id="A0A133V853"/>
<dbReference type="InterPro" id="IPR006286">
    <property type="entry name" value="C56_PfpI-like"/>
</dbReference>
<dbReference type="PATRIC" id="fig|1698273.3.peg.130"/>
<evidence type="ECO:0000313" key="4">
    <source>
        <dbReference type="Proteomes" id="UP000070400"/>
    </source>
</evidence>
<accession>A0A133V853</accession>
<dbReference type="InterPro" id="IPR029062">
    <property type="entry name" value="Class_I_gatase-like"/>
</dbReference>
<reference evidence="3 4" key="1">
    <citation type="journal article" date="2016" name="Sci. Rep.">
        <title>Metabolic traits of an uncultured archaeal lineage -MSBL1- from brine pools of the Red Sea.</title>
        <authorList>
            <person name="Mwirichia R."/>
            <person name="Alam I."/>
            <person name="Rashid M."/>
            <person name="Vinu M."/>
            <person name="Ba-Alawi W."/>
            <person name="Anthony Kamau A."/>
            <person name="Kamanda Ngugi D."/>
            <person name="Goker M."/>
            <person name="Klenk H.P."/>
            <person name="Bajic V."/>
            <person name="Stingl U."/>
        </authorList>
    </citation>
    <scope>NUCLEOTIDE SEQUENCE [LARGE SCALE GENOMIC DNA]</scope>
    <source>
        <strain evidence="3">SCGC-AAA261D19</strain>
    </source>
</reference>
<dbReference type="PROSITE" id="PS51276">
    <property type="entry name" value="PEPTIDASE_C56_PFPI"/>
    <property type="match status" value="1"/>
</dbReference>
<dbReference type="InterPro" id="IPR002818">
    <property type="entry name" value="DJ-1/PfpI"/>
</dbReference>
<organism evidence="3 4">
    <name type="scientific">candidate division MSBL1 archaeon SCGC-AAA261D19</name>
    <dbReference type="NCBI Taxonomy" id="1698273"/>
    <lineage>
        <taxon>Archaea</taxon>
        <taxon>Methanobacteriati</taxon>
        <taxon>Methanobacteriota</taxon>
        <taxon>candidate division MSBL1</taxon>
    </lineage>
</organism>
<dbReference type="Gene3D" id="3.40.50.880">
    <property type="match status" value="1"/>
</dbReference>
<comment type="similarity">
    <text evidence="1">Belongs to the peptidase C56 family.</text>
</comment>
<dbReference type="Pfam" id="PF01965">
    <property type="entry name" value="DJ-1_PfpI"/>
    <property type="match status" value="1"/>
</dbReference>
<name>A0A133V853_9EURY</name>
<dbReference type="PANTHER" id="PTHR42733">
    <property type="entry name" value="DJ-1 PROTEIN"/>
    <property type="match status" value="1"/>
</dbReference>
<feature type="domain" description="DJ-1/PfpI" evidence="2">
    <location>
        <begin position="3"/>
        <end position="163"/>
    </location>
</feature>
<proteinExistence type="inferred from homology"/>
<evidence type="ECO:0000313" key="3">
    <source>
        <dbReference type="EMBL" id="KXB02577.1"/>
    </source>
</evidence>
<sequence>MKGLIISADGFEDEELTYPYRRLQEEGIEIVLAAPSSGEIRGKHGYSVTVDRKLDEIDPRNFDFLVLPGGKAPQELRKNQKVLEISKHFFREDKPVAAICHGPQVLISADLLKNKTATCYRGVKKELLKVGADYRDEEVVVDGNLITSREPPDLPAFMRELLKKIKG</sequence>
<evidence type="ECO:0000256" key="1">
    <source>
        <dbReference type="ARBA" id="ARBA00008542"/>
    </source>
</evidence>
<protein>
    <submittedName>
        <fullName evidence="3">Peptidase</fullName>
    </submittedName>
</protein>
<keyword evidence="4" id="KW-1185">Reference proteome</keyword>
<dbReference type="CDD" id="cd03134">
    <property type="entry name" value="GATase1_PfpI_like"/>
    <property type="match status" value="1"/>
</dbReference>
<dbReference type="PANTHER" id="PTHR42733:SF2">
    <property type="entry name" value="DJ-1_THIJ_PFPI FAMILY PROTEIN"/>
    <property type="match status" value="1"/>
</dbReference>
<dbReference type="Proteomes" id="UP000070400">
    <property type="component" value="Unassembled WGS sequence"/>
</dbReference>
<evidence type="ECO:0000259" key="2">
    <source>
        <dbReference type="Pfam" id="PF01965"/>
    </source>
</evidence>